<dbReference type="InterPro" id="IPR007044">
    <property type="entry name" value="Cyclodeamin/CycHdrlase"/>
</dbReference>
<dbReference type="EMBL" id="BJNE01000002">
    <property type="protein sequence ID" value="GEC11495.1"/>
    <property type="molecule type" value="Genomic_DNA"/>
</dbReference>
<proteinExistence type="predicted"/>
<evidence type="ECO:0000313" key="4">
    <source>
        <dbReference type="Proteomes" id="UP000316242"/>
    </source>
</evidence>
<organism evidence="3 4">
    <name type="scientific">Glutamicibacter nicotianae</name>
    <name type="common">Arthrobacter nicotianae</name>
    <dbReference type="NCBI Taxonomy" id="37929"/>
    <lineage>
        <taxon>Bacteria</taxon>
        <taxon>Bacillati</taxon>
        <taxon>Actinomycetota</taxon>
        <taxon>Actinomycetes</taxon>
        <taxon>Micrococcales</taxon>
        <taxon>Micrococcaceae</taxon>
        <taxon>Glutamicibacter</taxon>
    </lineage>
</organism>
<reference evidence="3 4" key="1">
    <citation type="submission" date="2019-06" db="EMBL/GenBank/DDBJ databases">
        <title>Whole genome shotgun sequence of Glutamicibacter nicotianae NBRC 14234.</title>
        <authorList>
            <person name="Hosoyama A."/>
            <person name="Uohara A."/>
            <person name="Ohji S."/>
            <person name="Ichikawa N."/>
        </authorList>
    </citation>
    <scope>NUCLEOTIDE SEQUENCE [LARGE SCALE GENOMIC DNA]</scope>
    <source>
        <strain evidence="3 4">NBRC 14234</strain>
    </source>
</reference>
<comment type="caution">
    <text evidence="3">The sequence shown here is derived from an EMBL/GenBank/DDBJ whole genome shotgun (WGS) entry which is preliminary data.</text>
</comment>
<evidence type="ECO:0000256" key="1">
    <source>
        <dbReference type="SAM" id="MobiDB-lite"/>
    </source>
</evidence>
<protein>
    <recommendedName>
        <fullName evidence="2">Cyclodeaminase/cyclohydrolase domain-containing protein</fullName>
    </recommendedName>
</protein>
<dbReference type="Pfam" id="PF04961">
    <property type="entry name" value="FTCD_C"/>
    <property type="match status" value="1"/>
</dbReference>
<gene>
    <name evidence="3" type="ORF">ANI01nite_06980</name>
</gene>
<name>A0ABQ0RI54_GLUNI</name>
<feature type="region of interest" description="Disordered" evidence="1">
    <location>
        <begin position="1"/>
        <end position="25"/>
    </location>
</feature>
<evidence type="ECO:0000313" key="3">
    <source>
        <dbReference type="EMBL" id="GEC11495.1"/>
    </source>
</evidence>
<dbReference type="SUPFAM" id="SSF101262">
    <property type="entry name" value="Methenyltetrahydrofolate cyclohydrolase-like"/>
    <property type="match status" value="1"/>
</dbReference>
<feature type="compositionally biased region" description="Basic and acidic residues" evidence="1">
    <location>
        <begin position="1"/>
        <end position="10"/>
    </location>
</feature>
<dbReference type="InterPro" id="IPR036178">
    <property type="entry name" value="Formintransfe-cycloase-like_sf"/>
</dbReference>
<dbReference type="Proteomes" id="UP000316242">
    <property type="component" value="Unassembled WGS sequence"/>
</dbReference>
<keyword evidence="4" id="KW-1185">Reference proteome</keyword>
<evidence type="ECO:0000259" key="2">
    <source>
        <dbReference type="Pfam" id="PF04961"/>
    </source>
</evidence>
<feature type="domain" description="Cyclodeaminase/cyclohydrolase" evidence="2">
    <location>
        <begin position="34"/>
        <end position="210"/>
    </location>
</feature>
<dbReference type="Gene3D" id="1.20.120.680">
    <property type="entry name" value="Formiminotetrahydrofolate cyclodeaminase monomer, up-and-down helical bundle"/>
    <property type="match status" value="1"/>
</dbReference>
<sequence>MLLRALESRRTVQGSTATRPERGETPLISNETVISYLHRLASGAPTPGGGAAAGLHAAQAAALVSMVAEFTSGPRYEAFREQAQQIARQAKAMMRQGLSAAEEDERLFGALGAAYKLPKDSAEQKSLRSAAIQDATIAAAAPLVTTVEASIEVIKLAQQLLPIGNRSVISDVAAAAEATRAALATALATLEMNIGAINNIAQRDRLVQVANQASEAIARAEELSASARTAVAA</sequence>
<accession>A0ABQ0RI54</accession>